<gene>
    <name evidence="1" type="ORF">GYMLUDRAFT_49375</name>
</gene>
<proteinExistence type="predicted"/>
<accession>A0A0D0BUW8</accession>
<dbReference type="AlphaFoldDB" id="A0A0D0BUW8"/>
<evidence type="ECO:0000313" key="1">
    <source>
        <dbReference type="EMBL" id="KIK53374.1"/>
    </source>
</evidence>
<keyword evidence="2" id="KW-1185">Reference proteome</keyword>
<organism evidence="1 2">
    <name type="scientific">Collybiopsis luxurians FD-317 M1</name>
    <dbReference type="NCBI Taxonomy" id="944289"/>
    <lineage>
        <taxon>Eukaryota</taxon>
        <taxon>Fungi</taxon>
        <taxon>Dikarya</taxon>
        <taxon>Basidiomycota</taxon>
        <taxon>Agaricomycotina</taxon>
        <taxon>Agaricomycetes</taxon>
        <taxon>Agaricomycetidae</taxon>
        <taxon>Agaricales</taxon>
        <taxon>Marasmiineae</taxon>
        <taxon>Omphalotaceae</taxon>
        <taxon>Collybiopsis</taxon>
        <taxon>Collybiopsis luxurians</taxon>
    </lineage>
</organism>
<sequence>MSSVDDWIAAFALIAAILYAYSRWFTVRSLYHTVTRVDQLLQNYENEPVSKSTLSFEACQCHRKRLMEVHARIGTISSNYNTKKLCWMEYLSLIRVWKRLRAIFSCYMRIRKLWSDIELSAYQQSNERYCQTSDDAEV</sequence>
<reference evidence="1 2" key="1">
    <citation type="submission" date="2014-04" db="EMBL/GenBank/DDBJ databases">
        <title>Evolutionary Origins and Diversification of the Mycorrhizal Mutualists.</title>
        <authorList>
            <consortium name="DOE Joint Genome Institute"/>
            <consortium name="Mycorrhizal Genomics Consortium"/>
            <person name="Kohler A."/>
            <person name="Kuo A."/>
            <person name="Nagy L.G."/>
            <person name="Floudas D."/>
            <person name="Copeland A."/>
            <person name="Barry K.W."/>
            <person name="Cichocki N."/>
            <person name="Veneault-Fourrey C."/>
            <person name="LaButti K."/>
            <person name="Lindquist E.A."/>
            <person name="Lipzen A."/>
            <person name="Lundell T."/>
            <person name="Morin E."/>
            <person name="Murat C."/>
            <person name="Riley R."/>
            <person name="Ohm R."/>
            <person name="Sun H."/>
            <person name="Tunlid A."/>
            <person name="Henrissat B."/>
            <person name="Grigoriev I.V."/>
            <person name="Hibbett D.S."/>
            <person name="Martin F."/>
        </authorList>
    </citation>
    <scope>NUCLEOTIDE SEQUENCE [LARGE SCALE GENOMIC DNA]</scope>
    <source>
        <strain evidence="1 2">FD-317 M1</strain>
    </source>
</reference>
<dbReference type="Proteomes" id="UP000053593">
    <property type="component" value="Unassembled WGS sequence"/>
</dbReference>
<name>A0A0D0BUW8_9AGAR</name>
<dbReference type="HOGENOM" id="CLU_1855495_0_0_1"/>
<evidence type="ECO:0000313" key="2">
    <source>
        <dbReference type="Proteomes" id="UP000053593"/>
    </source>
</evidence>
<dbReference type="EMBL" id="KN834830">
    <property type="protein sequence ID" value="KIK53374.1"/>
    <property type="molecule type" value="Genomic_DNA"/>
</dbReference>
<protein>
    <submittedName>
        <fullName evidence="1">Uncharacterized protein</fullName>
    </submittedName>
</protein>